<dbReference type="InterPro" id="IPR036047">
    <property type="entry name" value="F-box-like_dom_sf"/>
</dbReference>
<dbReference type="Proteomes" id="UP000275078">
    <property type="component" value="Unassembled WGS sequence"/>
</dbReference>
<protein>
    <recommendedName>
        <fullName evidence="5">F-box domain-containing protein</fullName>
    </recommendedName>
</protein>
<dbReference type="Pfam" id="PF00023">
    <property type="entry name" value="Ank"/>
    <property type="match status" value="1"/>
</dbReference>
<evidence type="ECO:0000256" key="2">
    <source>
        <dbReference type="ARBA" id="ARBA00023043"/>
    </source>
</evidence>
<dbReference type="SUPFAM" id="SSF48403">
    <property type="entry name" value="Ankyrin repeat"/>
    <property type="match status" value="1"/>
</dbReference>
<feature type="compositionally biased region" description="Acidic residues" evidence="4">
    <location>
        <begin position="120"/>
        <end position="155"/>
    </location>
</feature>
<dbReference type="PROSITE" id="PS50088">
    <property type="entry name" value="ANK_REPEAT"/>
    <property type="match status" value="1"/>
</dbReference>
<dbReference type="AlphaFoldDB" id="A0A3N4HLI3"/>
<dbReference type="OrthoDB" id="366390at2759"/>
<evidence type="ECO:0000256" key="1">
    <source>
        <dbReference type="ARBA" id="ARBA00022737"/>
    </source>
</evidence>
<keyword evidence="1" id="KW-0677">Repeat</keyword>
<sequence length="794" mass="89805">MTADRFNHLPTELYLEIANYLTLKDLLYVSRTTQHLHTVFVSILFTRGIKLLREQRLWPKREAYLRENELALDANTELRPEEIEPPVVNIDDGDDNSDQEEDEDIDLEDFTTDSEHDPAEDGDDEGWENVIDEEEGDVPEGGDSDSDDDSSEGEQEMIQWHNNLVPSGIFEVNPFHQQDVAAQEGASIPSSHTPPEAEDEIRYIELIKMAIPAEKNMVRSVGLSATPREMEVFLGGMPNWRKMGTRDSDKVCWLLTEACSNLNYELVKYLAGLMGKAMINHRVFTPARTWVMEHWETYAHCDELGITSLPGYRDAVVESDGEELDIGGKYLKEKKVAYEKSIKELKEEQEEIERKYNWTEDETREKMEERRIKEAQRLEEKKKKMDQSKAEPETDGDIYQENPQRGIWCSILKVLLKNGLTFNVSPHNPFRRASIGPGNPLIYACYHLHTHLIRLLLANGANPNTTERFRLQNGEVHPISPLSILMDVHFHHDLRGITDHHVRSWHASVLEMLTLLVSHGATLNTTPSTASPLYALVEFSFGSTRAETAEQFTLHLLSLGADPNHAFRPNRDISLLEWLLHEINFETWPDSRVTKLVRTVLEKGAGINHRDNLTNTPLLVAVTNLLDIHSGHAGVVELQTAKEEKARWGHMMAVIPILIEFGADPWLVGEVDGNRAHSVKVVAMMGNEELMELVLPGEENKETREKWLKDEEFRASEGVVAVEKVDPESIWGDEMETMGDGTEENPFTGMVNVGGDFVLELPEGVQVGDEVEVEVVGVEVGGQAQEDDGHDGVE</sequence>
<evidence type="ECO:0000256" key="3">
    <source>
        <dbReference type="PROSITE-ProRule" id="PRU00023"/>
    </source>
</evidence>
<dbReference type="PANTHER" id="PTHR24123">
    <property type="entry name" value="ANKYRIN REPEAT-CONTAINING"/>
    <property type="match status" value="1"/>
</dbReference>
<dbReference type="Gene3D" id="1.25.40.20">
    <property type="entry name" value="Ankyrin repeat-containing domain"/>
    <property type="match status" value="2"/>
</dbReference>
<dbReference type="InterPro" id="IPR002110">
    <property type="entry name" value="Ankyrin_rpt"/>
</dbReference>
<reference evidence="6 7" key="1">
    <citation type="journal article" date="2018" name="Nat. Ecol. Evol.">
        <title>Pezizomycetes genomes reveal the molecular basis of ectomycorrhizal truffle lifestyle.</title>
        <authorList>
            <person name="Murat C."/>
            <person name="Payen T."/>
            <person name="Noel B."/>
            <person name="Kuo A."/>
            <person name="Morin E."/>
            <person name="Chen J."/>
            <person name="Kohler A."/>
            <person name="Krizsan K."/>
            <person name="Balestrini R."/>
            <person name="Da Silva C."/>
            <person name="Montanini B."/>
            <person name="Hainaut M."/>
            <person name="Levati E."/>
            <person name="Barry K.W."/>
            <person name="Belfiori B."/>
            <person name="Cichocki N."/>
            <person name="Clum A."/>
            <person name="Dockter R.B."/>
            <person name="Fauchery L."/>
            <person name="Guy J."/>
            <person name="Iotti M."/>
            <person name="Le Tacon F."/>
            <person name="Lindquist E.A."/>
            <person name="Lipzen A."/>
            <person name="Malagnac F."/>
            <person name="Mello A."/>
            <person name="Molinier V."/>
            <person name="Miyauchi S."/>
            <person name="Poulain J."/>
            <person name="Riccioni C."/>
            <person name="Rubini A."/>
            <person name="Sitrit Y."/>
            <person name="Splivallo R."/>
            <person name="Traeger S."/>
            <person name="Wang M."/>
            <person name="Zifcakova L."/>
            <person name="Wipf D."/>
            <person name="Zambonelli A."/>
            <person name="Paolocci F."/>
            <person name="Nowrousian M."/>
            <person name="Ottonello S."/>
            <person name="Baldrian P."/>
            <person name="Spatafora J.W."/>
            <person name="Henrissat B."/>
            <person name="Nagy L.G."/>
            <person name="Aury J.M."/>
            <person name="Wincker P."/>
            <person name="Grigoriev I.V."/>
            <person name="Bonfante P."/>
            <person name="Martin F.M."/>
        </authorList>
    </citation>
    <scope>NUCLEOTIDE SEQUENCE [LARGE SCALE GENOMIC DNA]</scope>
    <source>
        <strain evidence="6 7">RN42</strain>
    </source>
</reference>
<evidence type="ECO:0000259" key="5">
    <source>
        <dbReference type="PROSITE" id="PS50181"/>
    </source>
</evidence>
<name>A0A3N4HLI3_ASCIM</name>
<feature type="region of interest" description="Disordered" evidence="4">
    <location>
        <begin position="76"/>
        <end position="155"/>
    </location>
</feature>
<dbReference type="SUPFAM" id="SSF81383">
    <property type="entry name" value="F-box domain"/>
    <property type="match status" value="1"/>
</dbReference>
<accession>A0A3N4HLI3</accession>
<keyword evidence="2 3" id="KW-0040">ANK repeat</keyword>
<feature type="compositionally biased region" description="Basic and acidic residues" evidence="4">
    <location>
        <begin position="378"/>
        <end position="392"/>
    </location>
</feature>
<organism evidence="6 7">
    <name type="scientific">Ascobolus immersus RN42</name>
    <dbReference type="NCBI Taxonomy" id="1160509"/>
    <lineage>
        <taxon>Eukaryota</taxon>
        <taxon>Fungi</taxon>
        <taxon>Dikarya</taxon>
        <taxon>Ascomycota</taxon>
        <taxon>Pezizomycotina</taxon>
        <taxon>Pezizomycetes</taxon>
        <taxon>Pezizales</taxon>
        <taxon>Ascobolaceae</taxon>
        <taxon>Ascobolus</taxon>
    </lineage>
</organism>
<feature type="repeat" description="ANK" evidence="3">
    <location>
        <begin position="436"/>
        <end position="468"/>
    </location>
</feature>
<dbReference type="InterPro" id="IPR001810">
    <property type="entry name" value="F-box_dom"/>
</dbReference>
<dbReference type="InterPro" id="IPR051165">
    <property type="entry name" value="Multifunctional_ANK_Repeat"/>
</dbReference>
<dbReference type="PROSITE" id="PS50181">
    <property type="entry name" value="FBOX"/>
    <property type="match status" value="1"/>
</dbReference>
<evidence type="ECO:0000313" key="7">
    <source>
        <dbReference type="Proteomes" id="UP000275078"/>
    </source>
</evidence>
<proteinExistence type="predicted"/>
<dbReference type="EMBL" id="ML119823">
    <property type="protein sequence ID" value="RPA73378.1"/>
    <property type="molecule type" value="Genomic_DNA"/>
</dbReference>
<feature type="domain" description="F-box" evidence="5">
    <location>
        <begin position="3"/>
        <end position="61"/>
    </location>
</feature>
<dbReference type="InterPro" id="IPR036770">
    <property type="entry name" value="Ankyrin_rpt-contain_sf"/>
</dbReference>
<evidence type="ECO:0000256" key="4">
    <source>
        <dbReference type="SAM" id="MobiDB-lite"/>
    </source>
</evidence>
<gene>
    <name evidence="6" type="ORF">BJ508DRAFT_50277</name>
</gene>
<dbReference type="PANTHER" id="PTHR24123:SF142">
    <property type="entry name" value="ANKYRIN"/>
    <property type="match status" value="1"/>
</dbReference>
<feature type="region of interest" description="Disordered" evidence="4">
    <location>
        <begin position="378"/>
        <end position="398"/>
    </location>
</feature>
<evidence type="ECO:0000313" key="6">
    <source>
        <dbReference type="EMBL" id="RPA73378.1"/>
    </source>
</evidence>
<feature type="compositionally biased region" description="Acidic residues" evidence="4">
    <location>
        <begin position="91"/>
        <end position="112"/>
    </location>
</feature>
<keyword evidence="7" id="KW-1185">Reference proteome</keyword>